<name>A0AAW7QHT0_STRVE</name>
<organism evidence="1 2">
    <name type="scientific">Streptococcus vestibularis</name>
    <dbReference type="NCBI Taxonomy" id="1343"/>
    <lineage>
        <taxon>Bacteria</taxon>
        <taxon>Bacillati</taxon>
        <taxon>Bacillota</taxon>
        <taxon>Bacilli</taxon>
        <taxon>Lactobacillales</taxon>
        <taxon>Streptococcaceae</taxon>
        <taxon>Streptococcus</taxon>
    </lineage>
</organism>
<gene>
    <name evidence="1" type="ORF">QY913_04965</name>
</gene>
<dbReference type="RefSeq" id="WP_227278777.1">
    <property type="nucleotide sequence ID" value="NZ_JAJDKS010000015.1"/>
</dbReference>
<proteinExistence type="predicted"/>
<dbReference type="Proteomes" id="UP001172310">
    <property type="component" value="Unassembled WGS sequence"/>
</dbReference>
<evidence type="ECO:0000313" key="2">
    <source>
        <dbReference type="Proteomes" id="UP001172310"/>
    </source>
</evidence>
<dbReference type="AlphaFoldDB" id="A0AAW7QHT0"/>
<comment type="caution">
    <text evidence="1">The sequence shown here is derived from an EMBL/GenBank/DDBJ whole genome shotgun (WGS) entry which is preliminary data.</text>
</comment>
<evidence type="ECO:0000313" key="1">
    <source>
        <dbReference type="EMBL" id="MDN5269489.1"/>
    </source>
</evidence>
<dbReference type="EMBL" id="JAUJGC010000022">
    <property type="protein sequence ID" value="MDN5269489.1"/>
    <property type="molecule type" value="Genomic_DNA"/>
</dbReference>
<protein>
    <submittedName>
        <fullName evidence="1">Uncharacterized protein</fullName>
    </submittedName>
</protein>
<accession>A0AAW7QHT0</accession>
<sequence length="93" mass="10348">MRPKKYPYSFKKQPIQNLDRLFHNIEIKPNNANGVPTVILDGVDIVKEGGGLVSVNLNWETLTDNSSGKNTFSIEYLNKKGQVVKLTQGAIGF</sequence>
<reference evidence="1" key="1">
    <citation type="submission" date="2023-07" db="EMBL/GenBank/DDBJ databases">
        <title>SVep1, a Temperate Phage of Human Oral Commensal Streptococcus vestibularis.</title>
        <authorList>
            <person name="Wu M."/>
            <person name="Zhu Y."/>
            <person name="Li Y."/>
        </authorList>
    </citation>
    <scope>NUCLEOTIDE SEQUENCE</scope>
    <source>
        <strain evidence="1">SVE8</strain>
    </source>
</reference>